<dbReference type="AlphaFoldDB" id="A0A1D6Q1L3"/>
<feature type="compositionally biased region" description="Polar residues" evidence="1">
    <location>
        <begin position="63"/>
        <end position="78"/>
    </location>
</feature>
<proteinExistence type="predicted"/>
<organism evidence="2">
    <name type="scientific">Zea mays</name>
    <name type="common">Maize</name>
    <dbReference type="NCBI Taxonomy" id="4577"/>
    <lineage>
        <taxon>Eukaryota</taxon>
        <taxon>Viridiplantae</taxon>
        <taxon>Streptophyta</taxon>
        <taxon>Embryophyta</taxon>
        <taxon>Tracheophyta</taxon>
        <taxon>Spermatophyta</taxon>
        <taxon>Magnoliopsida</taxon>
        <taxon>Liliopsida</taxon>
        <taxon>Poales</taxon>
        <taxon>Poaceae</taxon>
        <taxon>PACMAD clade</taxon>
        <taxon>Panicoideae</taxon>
        <taxon>Andropogonodae</taxon>
        <taxon>Andropogoneae</taxon>
        <taxon>Tripsacinae</taxon>
        <taxon>Zea</taxon>
    </lineage>
</organism>
<reference evidence="2" key="1">
    <citation type="submission" date="2015-12" db="EMBL/GenBank/DDBJ databases">
        <title>Update maize B73 reference genome by single molecule sequencing technologies.</title>
        <authorList>
            <consortium name="Maize Genome Sequencing Project"/>
            <person name="Ware D."/>
        </authorList>
    </citation>
    <scope>NUCLEOTIDE SEQUENCE</scope>
    <source>
        <tissue evidence="2">Seedling</tissue>
    </source>
</reference>
<dbReference type="EMBL" id="CM000780">
    <property type="protein sequence ID" value="AQK52504.1"/>
    <property type="molecule type" value="Genomic_DNA"/>
</dbReference>
<feature type="compositionally biased region" description="Polar residues" evidence="1">
    <location>
        <begin position="38"/>
        <end position="52"/>
    </location>
</feature>
<evidence type="ECO:0000256" key="1">
    <source>
        <dbReference type="SAM" id="MobiDB-lite"/>
    </source>
</evidence>
<accession>A0A1D6Q1L3</accession>
<feature type="region of interest" description="Disordered" evidence="1">
    <location>
        <begin position="1"/>
        <end position="94"/>
    </location>
</feature>
<dbReference type="IntAct" id="A0A1D6Q1L3">
    <property type="interactions" value="2"/>
</dbReference>
<sequence length="164" mass="17422">MSNGGGKGCRPRAKSMPPEKQLGISSFLPEPPSLPSSGKDSTSGANSISGTKRTLCARDSQGIPGSSSVGAKSVTNGDATARLPLEPGIDGTNTQVIASATGIVSIEDDKEDDEGHVGGNNQKRHKRCTSWVWEYFTKKNVVIEENGKKYEQVWGHCNFARCKA</sequence>
<name>A0A1D6Q1L3_MAIZE</name>
<evidence type="ECO:0000313" key="2">
    <source>
        <dbReference type="EMBL" id="AQK52504.1"/>
    </source>
</evidence>
<protein>
    <submittedName>
        <fullName evidence="2">Uncharacterized protein</fullName>
    </submittedName>
</protein>
<feature type="non-terminal residue" evidence="2">
    <location>
        <position position="164"/>
    </location>
</feature>
<gene>
    <name evidence="2" type="ORF">ZEAMMB73_Zm00001d050424</name>
</gene>
<dbReference type="ExpressionAtlas" id="A0A1D6Q1L3">
    <property type="expression patterns" value="baseline"/>
</dbReference>
<dbReference type="InParanoid" id="A0A1D6Q1L3"/>